<dbReference type="KEGG" id="zju:107435027"/>
<dbReference type="InParanoid" id="A0A6P4BS34"/>
<dbReference type="InterPro" id="IPR036236">
    <property type="entry name" value="Znf_C2H2_sf"/>
</dbReference>
<keyword evidence="4" id="KW-0862">Zinc</keyword>
<evidence type="ECO:0000256" key="4">
    <source>
        <dbReference type="ARBA" id="ARBA00022833"/>
    </source>
</evidence>
<dbReference type="Proteomes" id="UP001652623">
    <property type="component" value="Chromosome 11"/>
</dbReference>
<dbReference type="GO" id="GO:0008270">
    <property type="term" value="F:zinc ion binding"/>
    <property type="evidence" value="ECO:0007669"/>
    <property type="project" value="UniProtKB-KW"/>
</dbReference>
<evidence type="ECO:0000256" key="6">
    <source>
        <dbReference type="PROSITE-ProRule" id="PRU00042"/>
    </source>
</evidence>
<feature type="domain" description="C2H2-type" evidence="8">
    <location>
        <begin position="128"/>
        <end position="155"/>
    </location>
</feature>
<dbReference type="GO" id="GO:0005634">
    <property type="term" value="C:nucleus"/>
    <property type="evidence" value="ECO:0007669"/>
    <property type="project" value="UniProtKB-SubCell"/>
</dbReference>
<dbReference type="InterPro" id="IPR044246">
    <property type="entry name" value="ZFP3-like"/>
</dbReference>
<organism evidence="9 10">
    <name type="scientific">Ziziphus jujuba</name>
    <name type="common">Chinese jujube</name>
    <name type="synonym">Ziziphus sativa</name>
    <dbReference type="NCBI Taxonomy" id="326968"/>
    <lineage>
        <taxon>Eukaryota</taxon>
        <taxon>Viridiplantae</taxon>
        <taxon>Streptophyta</taxon>
        <taxon>Embryophyta</taxon>
        <taxon>Tracheophyta</taxon>
        <taxon>Spermatophyta</taxon>
        <taxon>Magnoliopsida</taxon>
        <taxon>eudicotyledons</taxon>
        <taxon>Gunneridae</taxon>
        <taxon>Pentapetalae</taxon>
        <taxon>rosids</taxon>
        <taxon>fabids</taxon>
        <taxon>Rosales</taxon>
        <taxon>Rhamnaceae</taxon>
        <taxon>Paliureae</taxon>
        <taxon>Ziziphus</taxon>
    </lineage>
</organism>
<reference evidence="10" key="1">
    <citation type="submission" date="2025-08" db="UniProtKB">
        <authorList>
            <consortium name="RefSeq"/>
        </authorList>
    </citation>
    <scope>IDENTIFICATION</scope>
    <source>
        <tissue evidence="10">Seedling</tissue>
    </source>
</reference>
<gene>
    <name evidence="10" type="primary">LOC107435027</name>
</gene>
<evidence type="ECO:0000256" key="5">
    <source>
        <dbReference type="ARBA" id="ARBA00023242"/>
    </source>
</evidence>
<dbReference type="GeneID" id="107435027"/>
<keyword evidence="9" id="KW-1185">Reference proteome</keyword>
<dbReference type="PANTHER" id="PTHR47287:SF9">
    <property type="entry name" value="ZINC FINGER PROTEIN 4-LIKE"/>
    <property type="match status" value="1"/>
</dbReference>
<sequence>MEEIGGGETCPCEASSISAASDGTTTPCQNHHAHNKKIMNNMKLKEKLLVKSSSDINDRAELQNPELSSRVLLDLKLCNDESLHGGSSSKLELNLFNFMNNQHVSSHANNNESSGETTREKRKESRVFSCNFCKRVFSTIQALGGHQHAHKQERALAKRRQGMDVGAFGHLHFPYYPSSNISSHPLFGSFNRSIGVRMESMIHKPNAYQWPTQAGYRFNNYSGGGLGIGVGGVGWGRQATMNPQPSIDRLNLEGFQNNHIGGGGLGPAGTSASNNSSSSRFEETSTIRNLSVSTTTTTTTTNNNIVSGSSMVTNRPTGSDFIRRSEAMKTDHADVPELDLSLKL</sequence>
<dbReference type="InterPro" id="IPR013087">
    <property type="entry name" value="Znf_C2H2_type"/>
</dbReference>
<dbReference type="SUPFAM" id="SSF57667">
    <property type="entry name" value="beta-beta-alpha zinc fingers"/>
    <property type="match status" value="1"/>
</dbReference>
<keyword evidence="2" id="KW-0479">Metal-binding</keyword>
<name>A0A6P4BS34_ZIZJJ</name>
<feature type="compositionally biased region" description="Low complexity" evidence="7">
    <location>
        <begin position="268"/>
        <end position="279"/>
    </location>
</feature>
<evidence type="ECO:0000256" key="1">
    <source>
        <dbReference type="ARBA" id="ARBA00004123"/>
    </source>
</evidence>
<evidence type="ECO:0000259" key="8">
    <source>
        <dbReference type="PROSITE" id="PS50157"/>
    </source>
</evidence>
<evidence type="ECO:0000256" key="2">
    <source>
        <dbReference type="ARBA" id="ARBA00022723"/>
    </source>
</evidence>
<evidence type="ECO:0000313" key="9">
    <source>
        <dbReference type="Proteomes" id="UP001652623"/>
    </source>
</evidence>
<feature type="region of interest" description="Disordered" evidence="7">
    <location>
        <begin position="261"/>
        <end position="284"/>
    </location>
</feature>
<dbReference type="RefSeq" id="XP_015902052.3">
    <property type="nucleotide sequence ID" value="XM_016046566.3"/>
</dbReference>
<comment type="subcellular location">
    <subcellularLocation>
        <location evidence="1">Nucleus</location>
    </subcellularLocation>
</comment>
<accession>A0A6P4BS34</accession>
<proteinExistence type="predicted"/>
<dbReference type="Pfam" id="PF13912">
    <property type="entry name" value="zf-C2H2_6"/>
    <property type="match status" value="1"/>
</dbReference>
<evidence type="ECO:0000313" key="10">
    <source>
        <dbReference type="RefSeq" id="XP_015902052.3"/>
    </source>
</evidence>
<protein>
    <submittedName>
        <fullName evidence="10">Zinc finger protein 3-like</fullName>
    </submittedName>
</protein>
<keyword evidence="3 6" id="KW-0863">Zinc-finger</keyword>
<dbReference type="PROSITE" id="PS50157">
    <property type="entry name" value="ZINC_FINGER_C2H2_2"/>
    <property type="match status" value="1"/>
</dbReference>
<evidence type="ECO:0000256" key="7">
    <source>
        <dbReference type="SAM" id="MobiDB-lite"/>
    </source>
</evidence>
<keyword evidence="5" id="KW-0539">Nucleus</keyword>
<dbReference type="PANTHER" id="PTHR47287">
    <property type="entry name" value="C2H2 AND C2HC ZINC FINGERS SUPERFAMILY PROTEIN"/>
    <property type="match status" value="1"/>
</dbReference>
<dbReference type="PROSITE" id="PS00028">
    <property type="entry name" value="ZINC_FINGER_C2H2_1"/>
    <property type="match status" value="1"/>
</dbReference>
<dbReference type="GO" id="GO:0009788">
    <property type="term" value="P:negative regulation of abscisic acid-activated signaling pathway"/>
    <property type="evidence" value="ECO:0007669"/>
    <property type="project" value="InterPro"/>
</dbReference>
<evidence type="ECO:0000256" key="3">
    <source>
        <dbReference type="ARBA" id="ARBA00022771"/>
    </source>
</evidence>
<dbReference type="AlphaFoldDB" id="A0A6P4BS34"/>